<sequence length="225" mass="25269">MLSKQKTMEALETMYGMFPEAHGELKHNNPFELLIAVILSAQATDVSVNKATPDLFASFPTPDALAEASIDEIILKIKTIGLYRNKAKNIKACAQQLIERFDGQVPTSREELMSLPGVGRKTANVVLGDAFGIPAIAVDTHVERVSKRLRICKLDATVMEVEETLMRKVPQELWVKTHHTLIFFGRYHCTARNPKCEVCPLLSICQDGKNRMRLKEKALKKKPRL</sequence>
<evidence type="ECO:0000256" key="3">
    <source>
        <dbReference type="ARBA" id="ARBA00022723"/>
    </source>
</evidence>
<keyword evidence="9 12" id="KW-0234">DNA repair</keyword>
<evidence type="ECO:0000313" key="25">
    <source>
        <dbReference type="Proteomes" id="UP000224303"/>
    </source>
</evidence>
<reference evidence="19 26" key="6">
    <citation type="submission" date="2018-05" db="EMBL/GenBank/DDBJ databases">
        <title>Vancomycin-resistant Enterococcus faecium strain from Chelyabinsk, Russia.</title>
        <authorList>
            <person name="Gostev V."/>
            <person name="Goncharov A."/>
            <person name="Kolodzhieva V."/>
            <person name="Suvorov A."/>
            <person name="Sidorenko S."/>
            <person name="Zueva L."/>
        </authorList>
    </citation>
    <scope>NUCLEOTIDE SEQUENCE [LARGE SCALE GENOMIC DNA]</scope>
    <source>
        <strain evidence="19 26">20</strain>
    </source>
</reference>
<evidence type="ECO:0000313" key="28">
    <source>
        <dbReference type="Proteomes" id="UP000469871"/>
    </source>
</evidence>
<evidence type="ECO:0000256" key="4">
    <source>
        <dbReference type="ARBA" id="ARBA00022763"/>
    </source>
</evidence>
<evidence type="ECO:0000313" key="17">
    <source>
        <dbReference type="EMBL" id="OOL83810.1"/>
    </source>
</evidence>
<dbReference type="GO" id="GO:0140078">
    <property type="term" value="F:class I DNA-(apurinic or apyrimidinic site) endonuclease activity"/>
    <property type="evidence" value="ECO:0007669"/>
    <property type="project" value="UniProtKB-EC"/>
</dbReference>
<dbReference type="EMBL" id="FKLM01000065">
    <property type="protein sequence ID" value="SAM52392.1"/>
    <property type="molecule type" value="Genomic_DNA"/>
</dbReference>
<dbReference type="EMBL" id="PCGC01000018">
    <property type="protein sequence ID" value="PHL21380.1"/>
    <property type="molecule type" value="Genomic_DNA"/>
</dbReference>
<protein>
    <recommendedName>
        <fullName evidence="12">Endonuclease III</fullName>
        <ecNumber evidence="12">4.2.99.18</ecNumber>
    </recommendedName>
    <alternativeName>
        <fullName evidence="12">DNA-(apurinic or apyrimidinic site) lyase</fullName>
    </alternativeName>
</protein>
<dbReference type="Proteomes" id="UP000183509">
    <property type="component" value="Unassembled WGS sequence"/>
</dbReference>
<dbReference type="FunFam" id="1.10.340.30:FF:000001">
    <property type="entry name" value="Endonuclease III"/>
    <property type="match status" value="1"/>
</dbReference>
<evidence type="ECO:0000313" key="14">
    <source>
        <dbReference type="EMBL" id="KAB7576362.1"/>
    </source>
</evidence>
<evidence type="ECO:0000313" key="21">
    <source>
        <dbReference type="EMBL" id="SAM52392.1"/>
    </source>
</evidence>
<evidence type="ECO:0000313" key="19">
    <source>
        <dbReference type="EMBL" id="PZM56244.1"/>
    </source>
</evidence>
<dbReference type="RefSeq" id="WP_002296097.1">
    <property type="nucleotide sequence ID" value="NZ_AP019394.1"/>
</dbReference>
<reference evidence="14 28" key="7">
    <citation type="submission" date="2019-10" db="EMBL/GenBank/DDBJ databases">
        <title>Evolutionary dynamics of vancomycin-resistant Enterococcus faecium during gastrointestinal tract colonization and bloodstream infection in immunocompromised pediatric patients.</title>
        <authorList>
            <person name="Chilambi G.S."/>
            <person name="Nordstrom H.R."/>
            <person name="Evans D.R."/>
            <person name="Ferrolino J."/>
            <person name="Hayden R.T."/>
            <person name="Maron G.M."/>
            <person name="Vo A.N."/>
            <person name="Gilmore M.S."/>
            <person name="Wolf J."/>
            <person name="Rosch J.W."/>
            <person name="Van Tyne D."/>
        </authorList>
    </citation>
    <scope>NUCLEOTIDE SEQUENCE [LARGE SCALE GENOMIC DNA]</scope>
    <source>
        <strain evidence="14 28">VRECG27</strain>
    </source>
</reference>
<keyword evidence="15" id="KW-0255">Endonuclease</keyword>
<keyword evidence="11 12" id="KW-0326">Glycosidase</keyword>
<dbReference type="Proteomes" id="UP000469871">
    <property type="component" value="Unassembled WGS sequence"/>
</dbReference>
<dbReference type="InterPro" id="IPR004035">
    <property type="entry name" value="Endouclease-III_FeS-bd_BS"/>
</dbReference>
<evidence type="ECO:0000256" key="11">
    <source>
        <dbReference type="ARBA" id="ARBA00023295"/>
    </source>
</evidence>
<keyword evidence="5 12" id="KW-0378">Hydrolase</keyword>
<evidence type="ECO:0000256" key="1">
    <source>
        <dbReference type="ARBA" id="ARBA00008343"/>
    </source>
</evidence>
<dbReference type="CDD" id="cd00056">
    <property type="entry name" value="ENDO3c"/>
    <property type="match status" value="1"/>
</dbReference>
<keyword evidence="8 12" id="KW-0238">DNA-binding</keyword>
<dbReference type="PROSITE" id="PS01155">
    <property type="entry name" value="ENDONUCLEASE_III_2"/>
    <property type="match status" value="1"/>
</dbReference>
<reference evidence="15 22" key="1">
    <citation type="submission" date="2016-01" db="EMBL/GenBank/DDBJ databases">
        <title>Molecular Mechanisms for transfer of large genomic segments between Enterococcus faecium strains.</title>
        <authorList>
            <person name="Garcia-Solache M.A."/>
            <person name="Lebreton F."/>
            <person name="Mclaughlin R.E."/>
            <person name="Whiteaker J.D."/>
            <person name="Gilmore M.S."/>
            <person name="Rice L.B."/>
        </authorList>
    </citation>
    <scope>NUCLEOTIDE SEQUENCE [LARGE SCALE GENOMIC DNA]</scope>
    <source>
        <strain evidence="15 22">D344RRF x C68</strain>
    </source>
</reference>
<evidence type="ECO:0000313" key="26">
    <source>
        <dbReference type="Proteomes" id="UP000249070"/>
    </source>
</evidence>
<comment type="cofactor">
    <cofactor evidence="12">
        <name>[4Fe-4S] cluster</name>
        <dbReference type="ChEBI" id="CHEBI:49883"/>
    </cofactor>
    <text evidence="12">Binds 1 [4Fe-4S] cluster.</text>
</comment>
<evidence type="ECO:0000256" key="7">
    <source>
        <dbReference type="ARBA" id="ARBA00023014"/>
    </source>
</evidence>
<dbReference type="GO" id="GO:0003677">
    <property type="term" value="F:DNA binding"/>
    <property type="evidence" value="ECO:0007669"/>
    <property type="project" value="UniProtKB-UniRule"/>
</dbReference>
<evidence type="ECO:0000256" key="6">
    <source>
        <dbReference type="ARBA" id="ARBA00023004"/>
    </source>
</evidence>
<dbReference type="InterPro" id="IPR003651">
    <property type="entry name" value="Endonuclease3_FeS-loop_motif"/>
</dbReference>
<name>A0A132P291_ENTFC</name>
<evidence type="ECO:0000313" key="24">
    <source>
        <dbReference type="Proteomes" id="UP000191171"/>
    </source>
</evidence>
<dbReference type="PROSITE" id="PS00764">
    <property type="entry name" value="ENDONUCLEASE_III_1"/>
    <property type="match status" value="1"/>
</dbReference>
<evidence type="ECO:0000313" key="20">
    <source>
        <dbReference type="EMBL" id="RXU90221.1"/>
    </source>
</evidence>
<keyword evidence="7 12" id="KW-0411">Iron-sulfur</keyword>
<evidence type="ECO:0000256" key="9">
    <source>
        <dbReference type="ARBA" id="ARBA00023204"/>
    </source>
</evidence>
<dbReference type="HAMAP" id="MF_00942">
    <property type="entry name" value="Nth"/>
    <property type="match status" value="1"/>
</dbReference>
<dbReference type="EMBL" id="LRHK01000005">
    <property type="protein sequence ID" value="KWX16427.1"/>
    <property type="molecule type" value="Genomic_DNA"/>
</dbReference>
<evidence type="ECO:0000256" key="2">
    <source>
        <dbReference type="ARBA" id="ARBA00022485"/>
    </source>
</evidence>
<evidence type="ECO:0000256" key="10">
    <source>
        <dbReference type="ARBA" id="ARBA00023239"/>
    </source>
</evidence>
<dbReference type="PANTHER" id="PTHR10359">
    <property type="entry name" value="A/G-SPECIFIC ADENINE GLYCOSYLASE/ENDONUCLEASE III"/>
    <property type="match status" value="1"/>
</dbReference>
<keyword evidence="4 12" id="KW-0227">DNA damage</keyword>
<evidence type="ECO:0000313" key="15">
    <source>
        <dbReference type="EMBL" id="KWX16427.1"/>
    </source>
</evidence>
<dbReference type="NCBIfam" id="TIGR01083">
    <property type="entry name" value="nth"/>
    <property type="match status" value="1"/>
</dbReference>
<dbReference type="PATRIC" id="fig|1352.1358.peg.1846"/>
<keyword evidence="2 12" id="KW-0004">4Fe-4S</keyword>
<gene>
    <name evidence="12 14" type="primary">nth</name>
    <name evidence="15" type="ORF">AWT83_12910</name>
    <name evidence="17" type="ORF">B1P95_01690</name>
    <name evidence="18" type="ORF">CQR37_09020</name>
    <name evidence="20" type="ORF">CYQ77_03780</name>
    <name evidence="19" type="ORF">DKP91_04920</name>
    <name evidence="21" type="ORF">DTPHA_602554</name>
    <name evidence="14" type="ORF">GBM73_03070</name>
    <name evidence="16" type="ORF">P6Z85_02080</name>
</gene>
<dbReference type="FunFam" id="1.10.1670.10:FF:000001">
    <property type="entry name" value="Endonuclease III"/>
    <property type="match status" value="1"/>
</dbReference>
<evidence type="ECO:0000313" key="23">
    <source>
        <dbReference type="Proteomes" id="UP000183509"/>
    </source>
</evidence>
<keyword evidence="15" id="KW-0540">Nuclease</keyword>
<feature type="binding site" evidence="12">
    <location>
        <position position="189"/>
    </location>
    <ligand>
        <name>[4Fe-4S] cluster</name>
        <dbReference type="ChEBI" id="CHEBI:49883"/>
    </ligand>
</feature>
<keyword evidence="6 12" id="KW-0408">Iron</keyword>
<dbReference type="Proteomes" id="UP000070452">
    <property type="component" value="Unassembled WGS sequence"/>
</dbReference>
<dbReference type="GO" id="GO:0006285">
    <property type="term" value="P:base-excision repair, AP site formation"/>
    <property type="evidence" value="ECO:0007669"/>
    <property type="project" value="TreeGrafter"/>
</dbReference>
<dbReference type="GeneID" id="66454246"/>
<evidence type="ECO:0000313" key="27">
    <source>
        <dbReference type="Proteomes" id="UP000289562"/>
    </source>
</evidence>
<dbReference type="PANTHER" id="PTHR10359:SF18">
    <property type="entry name" value="ENDONUCLEASE III"/>
    <property type="match status" value="1"/>
</dbReference>
<dbReference type="InterPro" id="IPR000445">
    <property type="entry name" value="HhH_motif"/>
</dbReference>
<evidence type="ECO:0000259" key="13">
    <source>
        <dbReference type="SMART" id="SM00478"/>
    </source>
</evidence>
<accession>A0A132P291</accession>
<reference evidence="18 25" key="4">
    <citation type="submission" date="2017-10" db="EMBL/GenBank/DDBJ databases">
        <title>Draft genomes of the Enterococcus faecium isolated from human feces before and after Helicobacter pylori eradication therapy.</title>
        <authorList>
            <person name="Prianichniikov N.A."/>
            <person name="Glushchenko O.E."/>
            <person name="Malakhova M.V."/>
        </authorList>
    </citation>
    <scope>NUCLEOTIDE SEQUENCE [LARGE SCALE GENOMIC DNA]</scope>
    <source>
        <strain evidence="18 25">Hp_5-7</strain>
    </source>
</reference>
<dbReference type="EMBL" id="JARPTX010000004">
    <property type="protein sequence ID" value="MDT2368975.1"/>
    <property type="molecule type" value="Genomic_DNA"/>
</dbReference>
<dbReference type="AlphaFoldDB" id="A0A132P291"/>
<dbReference type="InterPro" id="IPR005759">
    <property type="entry name" value="Nth"/>
</dbReference>
<dbReference type="Pfam" id="PF00633">
    <property type="entry name" value="HHH"/>
    <property type="match status" value="1"/>
</dbReference>
<dbReference type="InterPro" id="IPR023170">
    <property type="entry name" value="HhH_base_excis_C"/>
</dbReference>
<proteinExistence type="inferred from homology"/>
<dbReference type="EMBL" id="QHGU01000017">
    <property type="protein sequence ID" value="PZM56244.1"/>
    <property type="molecule type" value="Genomic_DNA"/>
</dbReference>
<dbReference type="InterPro" id="IPR004036">
    <property type="entry name" value="Endonuclease-III-like_CS2"/>
</dbReference>
<dbReference type="GO" id="GO:0046872">
    <property type="term" value="F:metal ion binding"/>
    <property type="evidence" value="ECO:0007669"/>
    <property type="project" value="UniProtKB-KW"/>
</dbReference>
<evidence type="ECO:0000313" key="22">
    <source>
        <dbReference type="Proteomes" id="UP000070452"/>
    </source>
</evidence>
<dbReference type="GO" id="GO:0019104">
    <property type="term" value="F:DNA N-glycosylase activity"/>
    <property type="evidence" value="ECO:0007669"/>
    <property type="project" value="UniProtKB-UniRule"/>
</dbReference>
<evidence type="ECO:0000256" key="8">
    <source>
        <dbReference type="ARBA" id="ARBA00023125"/>
    </source>
</evidence>
<dbReference type="InterPro" id="IPR003265">
    <property type="entry name" value="HhH-GPD_domain"/>
</dbReference>
<dbReference type="EMBL" id="MVGJ01000009">
    <property type="protein sequence ID" value="OOL83810.1"/>
    <property type="molecule type" value="Genomic_DNA"/>
</dbReference>
<dbReference type="Proteomes" id="UP000224303">
    <property type="component" value="Unassembled WGS sequence"/>
</dbReference>
<dbReference type="Proteomes" id="UP000191171">
    <property type="component" value="Unassembled WGS sequence"/>
</dbReference>
<evidence type="ECO:0000313" key="16">
    <source>
        <dbReference type="EMBL" id="MDT2368975.1"/>
    </source>
</evidence>
<evidence type="ECO:0000313" key="18">
    <source>
        <dbReference type="EMBL" id="PHL21380.1"/>
    </source>
</evidence>
<dbReference type="Proteomes" id="UP000249070">
    <property type="component" value="Unassembled WGS sequence"/>
</dbReference>
<evidence type="ECO:0000256" key="12">
    <source>
        <dbReference type="HAMAP-Rule" id="MF_00942"/>
    </source>
</evidence>
<dbReference type="InterPro" id="IPR011257">
    <property type="entry name" value="DNA_glycosylase"/>
</dbReference>
<feature type="binding site" evidence="12">
    <location>
        <position position="205"/>
    </location>
    <ligand>
        <name>[4Fe-4S] cluster</name>
        <dbReference type="ChEBI" id="CHEBI:49883"/>
    </ligand>
</feature>
<feature type="domain" description="HhH-GPD" evidence="13">
    <location>
        <begin position="39"/>
        <end position="187"/>
    </location>
</feature>
<evidence type="ECO:0000256" key="5">
    <source>
        <dbReference type="ARBA" id="ARBA00022801"/>
    </source>
</evidence>
<comment type="catalytic activity">
    <reaction evidence="12">
        <text>2'-deoxyribonucleotide-(2'-deoxyribose 5'-phosphate)-2'-deoxyribonucleotide-DNA = a 3'-end 2'-deoxyribonucleotide-(2,3-dehydro-2,3-deoxyribose 5'-phosphate)-DNA + a 5'-end 5'-phospho-2'-deoxyribonucleoside-DNA + H(+)</text>
        <dbReference type="Rhea" id="RHEA:66592"/>
        <dbReference type="Rhea" id="RHEA-COMP:13180"/>
        <dbReference type="Rhea" id="RHEA-COMP:16897"/>
        <dbReference type="Rhea" id="RHEA-COMP:17067"/>
        <dbReference type="ChEBI" id="CHEBI:15378"/>
        <dbReference type="ChEBI" id="CHEBI:136412"/>
        <dbReference type="ChEBI" id="CHEBI:157695"/>
        <dbReference type="ChEBI" id="CHEBI:167181"/>
        <dbReference type="EC" id="4.2.99.18"/>
    </reaction>
</comment>
<feature type="binding site" evidence="12">
    <location>
        <position position="199"/>
    </location>
    <ligand>
        <name>[4Fe-4S] cluster</name>
        <dbReference type="ChEBI" id="CHEBI:49883"/>
    </ligand>
</feature>
<keyword evidence="3 12" id="KW-0479">Metal-binding</keyword>
<dbReference type="PIRSF" id="PIRSF001435">
    <property type="entry name" value="Nth"/>
    <property type="match status" value="1"/>
</dbReference>
<dbReference type="EMBL" id="WEFP01000001">
    <property type="protein sequence ID" value="KAB7576362.1"/>
    <property type="molecule type" value="Genomic_DNA"/>
</dbReference>
<comment type="function">
    <text evidence="12">DNA repair enzyme that has both DNA N-glycosylase activity and AP-lyase activity. The DNA N-glycosylase activity releases various damaged pyrimidines from DNA by cleaving the N-glycosidic bond, leaving an AP (apurinic/apyrimidinic) site. The AP-lyase activity cleaves the phosphodiester bond 3' to the AP site by a beta-elimination, leaving a 3'-terminal unsaturated sugar and a product with a terminal 5'-phosphate.</text>
</comment>
<dbReference type="EMBL" id="PJVH01000008">
    <property type="protein sequence ID" value="RXU90221.1"/>
    <property type="molecule type" value="Genomic_DNA"/>
</dbReference>
<dbReference type="STRING" id="1352.AL014_05785"/>
<dbReference type="Pfam" id="PF10576">
    <property type="entry name" value="EndIII_4Fe-2S"/>
    <property type="match status" value="1"/>
</dbReference>
<reference evidence="16" key="8">
    <citation type="submission" date="2023-03" db="EMBL/GenBank/DDBJ databases">
        <authorList>
            <person name="Shen W."/>
            <person name="Cai J."/>
        </authorList>
    </citation>
    <scope>NUCLEOTIDE SEQUENCE</scope>
    <source>
        <strain evidence="16">B1010-2</strain>
    </source>
</reference>
<dbReference type="Pfam" id="PF00730">
    <property type="entry name" value="HhH-GPD"/>
    <property type="match status" value="1"/>
</dbReference>
<reference evidence="20 27" key="5">
    <citation type="submission" date="2017-12" db="EMBL/GenBank/DDBJ databases">
        <title>A pool of 800 enterococci isolated from chicken carcass rinse samples from New Zealand.</title>
        <authorList>
            <person name="Zhang J."/>
            <person name="Rogers L."/>
            <person name="Midwinter A."/>
            <person name="French N."/>
        </authorList>
    </citation>
    <scope>NUCLEOTIDE SEQUENCE [LARGE SCALE GENOMIC DNA]</scope>
    <source>
        <strain evidence="20 27">EN697</strain>
    </source>
</reference>
<dbReference type="Gene3D" id="1.10.340.30">
    <property type="entry name" value="Hypothetical protein, domain 2"/>
    <property type="match status" value="1"/>
</dbReference>
<dbReference type="GO" id="GO:0051539">
    <property type="term" value="F:4 iron, 4 sulfur cluster binding"/>
    <property type="evidence" value="ECO:0007669"/>
    <property type="project" value="UniProtKB-UniRule"/>
</dbReference>
<dbReference type="SMART" id="SM00525">
    <property type="entry name" value="FES"/>
    <property type="match status" value="1"/>
</dbReference>
<dbReference type="EC" id="4.2.99.18" evidence="12"/>
<organism evidence="15 22">
    <name type="scientific">Enterococcus faecium</name>
    <name type="common">Streptococcus faecium</name>
    <dbReference type="NCBI Taxonomy" id="1352"/>
    <lineage>
        <taxon>Bacteria</taxon>
        <taxon>Bacillati</taxon>
        <taxon>Bacillota</taxon>
        <taxon>Bacilli</taxon>
        <taxon>Lactobacillales</taxon>
        <taxon>Enterococcaceae</taxon>
        <taxon>Enterococcus</taxon>
    </lineage>
</organism>
<dbReference type="SMART" id="SM00478">
    <property type="entry name" value="ENDO3c"/>
    <property type="match status" value="1"/>
</dbReference>
<comment type="caution">
    <text evidence="15">The sequence shown here is derived from an EMBL/GenBank/DDBJ whole genome shotgun (WGS) entry which is preliminary data.</text>
</comment>
<comment type="similarity">
    <text evidence="1 12">Belongs to the Nth/MutY family.</text>
</comment>
<reference evidence="17 24" key="3">
    <citation type="submission" date="2017-02" db="EMBL/GenBank/DDBJ databases">
        <title>Clonality and virulence of isolates of VRE in Hematopoietic Stem Cell Transplanted (HSCT) patients.</title>
        <authorList>
            <person name="Marchi A.P."/>
            <person name="Martins R.C."/>
            <person name="Marie S.K."/>
            <person name="Levin A.S."/>
            <person name="Costa S.F."/>
        </authorList>
    </citation>
    <scope>NUCLEOTIDE SEQUENCE [LARGE SCALE GENOMIC DNA]</scope>
    <source>
        <strain evidence="17 24">LIM1759</strain>
    </source>
</reference>
<keyword evidence="10 12" id="KW-0456">Lyase</keyword>
<dbReference type="SUPFAM" id="SSF48150">
    <property type="entry name" value="DNA-glycosylase"/>
    <property type="match status" value="1"/>
</dbReference>
<feature type="binding site" evidence="12">
    <location>
        <position position="196"/>
    </location>
    <ligand>
        <name>[4Fe-4S] cluster</name>
        <dbReference type="ChEBI" id="CHEBI:49883"/>
    </ligand>
</feature>
<dbReference type="Proteomes" id="UP000289562">
    <property type="component" value="Unassembled WGS sequence"/>
</dbReference>
<dbReference type="Proteomes" id="UP001260956">
    <property type="component" value="Unassembled WGS sequence"/>
</dbReference>
<dbReference type="Gene3D" id="1.10.1670.10">
    <property type="entry name" value="Helix-hairpin-Helix base-excision DNA repair enzymes (C-terminal)"/>
    <property type="match status" value="1"/>
</dbReference>
<reference evidence="21 23" key="2">
    <citation type="submission" date="2016-04" db="EMBL/GenBank/DDBJ databases">
        <authorList>
            <person name="Millard A."/>
        </authorList>
    </citation>
    <scope>NUCLEOTIDE SEQUENCE [LARGE SCALE GENOMIC DNA]</scope>
    <source>
        <strain evidence="21">Isolate 22</strain>
    </source>
</reference>